<dbReference type="EMBL" id="SLZY01000013">
    <property type="protein sequence ID" value="TCS70870.1"/>
    <property type="molecule type" value="Genomic_DNA"/>
</dbReference>
<feature type="binding site" evidence="9">
    <location>
        <begin position="61"/>
        <end position="70"/>
    </location>
    <ligand>
        <name>substrate</name>
    </ligand>
</feature>
<protein>
    <recommendedName>
        <fullName evidence="9">Orotidine 5'-phosphate decarboxylase</fullName>
        <ecNumber evidence="9">4.1.1.23</ecNumber>
    </recommendedName>
    <alternativeName>
        <fullName evidence="9">OMP decarboxylase</fullName>
        <shortName evidence="9">OMPDCase</shortName>
        <shortName evidence="9">OMPdecase</shortName>
    </alternativeName>
</protein>
<comment type="function">
    <text evidence="1 9">Catalyzes the decarboxylation of orotidine 5'-monophosphate (OMP) to uridine 5'-monophosphate (UMP).</text>
</comment>
<evidence type="ECO:0000313" key="14">
    <source>
        <dbReference type="EMBL" id="TCS70870.1"/>
    </source>
</evidence>
<evidence type="ECO:0000256" key="11">
    <source>
        <dbReference type="PIRSR" id="PIRSR614732-2"/>
    </source>
</evidence>
<dbReference type="Proteomes" id="UP000295135">
    <property type="component" value="Unassembled WGS sequence"/>
</dbReference>
<dbReference type="SUPFAM" id="SSF51366">
    <property type="entry name" value="Ribulose-phoshate binding barrel"/>
    <property type="match status" value="1"/>
</dbReference>
<dbReference type="GO" id="GO:0006207">
    <property type="term" value="P:'de novo' pyrimidine nucleobase biosynthetic process"/>
    <property type="evidence" value="ECO:0007669"/>
    <property type="project" value="InterPro"/>
</dbReference>
<dbReference type="PROSITE" id="PS00156">
    <property type="entry name" value="OMPDECASE"/>
    <property type="match status" value="1"/>
</dbReference>
<dbReference type="PANTHER" id="PTHR32119:SF2">
    <property type="entry name" value="OROTIDINE 5'-PHOSPHATE DECARBOXYLASE"/>
    <property type="match status" value="1"/>
</dbReference>
<dbReference type="OrthoDB" id="9806203at2"/>
<feature type="active site" description="For OMPdecase activity" evidence="10">
    <location>
        <position position="66"/>
    </location>
</feature>
<dbReference type="SMART" id="SM00934">
    <property type="entry name" value="OMPdecase"/>
    <property type="match status" value="1"/>
</dbReference>
<feature type="active site" description="For OMPdecase activity" evidence="10">
    <location>
        <position position="63"/>
    </location>
</feature>
<dbReference type="Gene3D" id="3.20.20.70">
    <property type="entry name" value="Aldolase class I"/>
    <property type="match status" value="1"/>
</dbReference>
<evidence type="ECO:0000256" key="5">
    <source>
        <dbReference type="ARBA" id="ARBA00022975"/>
    </source>
</evidence>
<evidence type="ECO:0000259" key="13">
    <source>
        <dbReference type="SMART" id="SM00934"/>
    </source>
</evidence>
<dbReference type="FunFam" id="3.20.20.70:FF:000015">
    <property type="entry name" value="Orotidine 5'-phosphate decarboxylase"/>
    <property type="match status" value="1"/>
</dbReference>
<evidence type="ECO:0000256" key="6">
    <source>
        <dbReference type="ARBA" id="ARBA00023239"/>
    </source>
</evidence>
<evidence type="ECO:0000256" key="3">
    <source>
        <dbReference type="ARBA" id="ARBA00011738"/>
    </source>
</evidence>
<evidence type="ECO:0000256" key="7">
    <source>
        <dbReference type="ARBA" id="ARBA00049157"/>
    </source>
</evidence>
<evidence type="ECO:0000256" key="9">
    <source>
        <dbReference type="HAMAP-Rule" id="MF_01200"/>
    </source>
</evidence>
<dbReference type="NCBIfam" id="TIGR01740">
    <property type="entry name" value="pyrF"/>
    <property type="match status" value="1"/>
</dbReference>
<gene>
    <name evidence="9" type="primary">pyrF</name>
    <name evidence="14" type="ORF">EDC61_11323</name>
</gene>
<evidence type="ECO:0000256" key="2">
    <source>
        <dbReference type="ARBA" id="ARBA00004861"/>
    </source>
</evidence>
<dbReference type="InterPro" id="IPR013785">
    <property type="entry name" value="Aldolase_TIM"/>
</dbReference>
<dbReference type="InterPro" id="IPR014732">
    <property type="entry name" value="OMPdecase"/>
</dbReference>
<dbReference type="GO" id="GO:0005829">
    <property type="term" value="C:cytosol"/>
    <property type="evidence" value="ECO:0007669"/>
    <property type="project" value="TreeGrafter"/>
</dbReference>
<dbReference type="HAMAP" id="MF_01200_B">
    <property type="entry name" value="OMPdecase_type1_B"/>
    <property type="match status" value="1"/>
</dbReference>
<keyword evidence="4 9" id="KW-0210">Decarboxylase</keyword>
<dbReference type="AlphaFoldDB" id="A0A4R3JTS2"/>
<feature type="domain" description="Orotidine 5'-phosphate decarboxylase" evidence="13">
    <location>
        <begin position="6"/>
        <end position="226"/>
    </location>
</feature>
<comment type="similarity">
    <text evidence="8 9">Belongs to the OMP decarboxylase family. Type 1 subfamily.</text>
</comment>
<dbReference type="InterPro" id="IPR018089">
    <property type="entry name" value="OMPdecase_AS"/>
</dbReference>
<feature type="binding site" evidence="9 11">
    <location>
        <position position="190"/>
    </location>
    <ligand>
        <name>substrate</name>
    </ligand>
</feature>
<dbReference type="GO" id="GO:0044205">
    <property type="term" value="P:'de novo' UMP biosynthetic process"/>
    <property type="evidence" value="ECO:0007669"/>
    <property type="project" value="UniProtKB-UniRule"/>
</dbReference>
<evidence type="ECO:0000313" key="15">
    <source>
        <dbReference type="Proteomes" id="UP000295135"/>
    </source>
</evidence>
<feature type="binding site" evidence="9 11">
    <location>
        <position position="181"/>
    </location>
    <ligand>
        <name>substrate</name>
    </ligand>
</feature>
<dbReference type="InterPro" id="IPR011060">
    <property type="entry name" value="RibuloseP-bd_barrel"/>
</dbReference>
<feature type="binding site" evidence="9 11">
    <location>
        <position position="211"/>
    </location>
    <ligand>
        <name>substrate</name>
    </ligand>
</feature>
<dbReference type="EC" id="4.1.1.23" evidence="9"/>
<feature type="binding site" evidence="9 11">
    <location>
        <position position="120"/>
    </location>
    <ligand>
        <name>substrate</name>
    </ligand>
</feature>
<sequence length="234" mass="24816">MNSEPRVIVALDYAAAAPALDFVARVEPGLCKLKVGKELFVAEGPRLVEQLVDRGFDVFLDLKFHDIPNTVAQACKTAASLGVWLTNVHASGGLKMMAAAREALEGLAKRPRLIAVTVLTSMDAEQLHGIGIQASPREQVSRLARLTHEAGLDGVVCSAQEAEMLRADLGRDFMLVTPGIRPAGSSHDDQSRIMTPALAIQAGANYLVIGRPITQAADPVAVLQAISTEISGAF</sequence>
<comment type="subunit">
    <text evidence="3 9">Homodimer.</text>
</comment>
<comment type="pathway">
    <text evidence="2 9 12">Pyrimidine metabolism; UMP biosynthesis via de novo pathway; UMP from orotate: step 2/2.</text>
</comment>
<feature type="binding site" evidence="9 11">
    <location>
        <position position="12"/>
    </location>
    <ligand>
        <name>substrate</name>
    </ligand>
</feature>
<evidence type="ECO:0000256" key="1">
    <source>
        <dbReference type="ARBA" id="ARBA00002356"/>
    </source>
</evidence>
<dbReference type="GO" id="GO:0004590">
    <property type="term" value="F:orotidine-5'-phosphate decarboxylase activity"/>
    <property type="evidence" value="ECO:0007669"/>
    <property type="project" value="UniProtKB-UniRule"/>
</dbReference>
<evidence type="ECO:0000256" key="8">
    <source>
        <dbReference type="ARBA" id="ARBA00061012"/>
    </source>
</evidence>
<dbReference type="UniPathway" id="UPA00070">
    <property type="reaction ID" value="UER00120"/>
</dbReference>
<dbReference type="PANTHER" id="PTHR32119">
    <property type="entry name" value="OROTIDINE 5'-PHOSPHATE DECARBOXYLASE"/>
    <property type="match status" value="1"/>
</dbReference>
<accession>A0A4R3JTS2</accession>
<keyword evidence="5 9" id="KW-0665">Pyrimidine biosynthesis</keyword>
<comment type="caution">
    <text evidence="14">The sequence shown here is derived from an EMBL/GenBank/DDBJ whole genome shotgun (WGS) entry which is preliminary data.</text>
</comment>
<dbReference type="Pfam" id="PF00215">
    <property type="entry name" value="OMPdecase"/>
    <property type="match status" value="1"/>
</dbReference>
<name>A0A4R3JTS2_9PROT</name>
<feature type="active site" description="Proton donor" evidence="9">
    <location>
        <position position="63"/>
    </location>
</feature>
<comment type="catalytic activity">
    <reaction evidence="7 9 12">
        <text>orotidine 5'-phosphate + H(+) = UMP + CO2</text>
        <dbReference type="Rhea" id="RHEA:11596"/>
        <dbReference type="ChEBI" id="CHEBI:15378"/>
        <dbReference type="ChEBI" id="CHEBI:16526"/>
        <dbReference type="ChEBI" id="CHEBI:57538"/>
        <dbReference type="ChEBI" id="CHEBI:57865"/>
        <dbReference type="EC" id="4.1.1.23"/>
    </reaction>
</comment>
<keyword evidence="6 9" id="KW-0456">Lyase</keyword>
<dbReference type="InterPro" id="IPR001754">
    <property type="entry name" value="OMPdeCOase_dom"/>
</dbReference>
<feature type="binding site" evidence="9 11">
    <location>
        <position position="210"/>
    </location>
    <ligand>
        <name>substrate</name>
    </ligand>
</feature>
<dbReference type="CDD" id="cd04725">
    <property type="entry name" value="OMP_decarboxylase_like"/>
    <property type="match status" value="1"/>
</dbReference>
<feature type="binding site" evidence="9 11">
    <location>
        <position position="34"/>
    </location>
    <ligand>
        <name>substrate</name>
    </ligand>
</feature>
<reference evidence="14 15" key="1">
    <citation type="submission" date="2019-03" db="EMBL/GenBank/DDBJ databases">
        <title>Genomic Encyclopedia of Type Strains, Phase IV (KMG-IV): sequencing the most valuable type-strain genomes for metagenomic binning, comparative biology and taxonomic classification.</title>
        <authorList>
            <person name="Goeker M."/>
        </authorList>
    </citation>
    <scope>NUCLEOTIDE SEQUENCE [LARGE SCALE GENOMIC DNA]</scope>
    <source>
        <strain evidence="14 15">DSM 103923</strain>
    </source>
</reference>
<dbReference type="InterPro" id="IPR047596">
    <property type="entry name" value="OMPdecase_bac"/>
</dbReference>
<proteinExistence type="inferred from homology"/>
<feature type="active site" description="For OMPdecase activity" evidence="10">
    <location>
        <position position="61"/>
    </location>
</feature>
<organism evidence="14 15">
    <name type="scientific">Sulfuritortus calidifontis</name>
    <dbReference type="NCBI Taxonomy" id="1914471"/>
    <lineage>
        <taxon>Bacteria</taxon>
        <taxon>Pseudomonadati</taxon>
        <taxon>Pseudomonadota</taxon>
        <taxon>Betaproteobacteria</taxon>
        <taxon>Nitrosomonadales</taxon>
        <taxon>Thiobacillaceae</taxon>
        <taxon>Sulfuritortus</taxon>
    </lineage>
</organism>
<dbReference type="NCBIfam" id="NF001273">
    <property type="entry name" value="PRK00230.1"/>
    <property type="match status" value="1"/>
</dbReference>
<evidence type="ECO:0000256" key="4">
    <source>
        <dbReference type="ARBA" id="ARBA00022793"/>
    </source>
</evidence>
<evidence type="ECO:0000256" key="10">
    <source>
        <dbReference type="PIRSR" id="PIRSR614732-1"/>
    </source>
</evidence>
<dbReference type="RefSeq" id="WP_126460968.1">
    <property type="nucleotide sequence ID" value="NZ_AP018721.1"/>
</dbReference>
<keyword evidence="15" id="KW-1185">Reference proteome</keyword>
<evidence type="ECO:0000256" key="12">
    <source>
        <dbReference type="RuleBase" id="RU000512"/>
    </source>
</evidence>